<dbReference type="GO" id="GO:0043024">
    <property type="term" value="F:ribosomal small subunit binding"/>
    <property type="evidence" value="ECO:0007669"/>
    <property type="project" value="TreeGrafter"/>
</dbReference>
<dbReference type="EMBL" id="SWAD01000001">
    <property type="protein sequence ID" value="TMQ78968.1"/>
    <property type="molecule type" value="Genomic_DNA"/>
</dbReference>
<name>A0A080LRR1_9PROT</name>
<dbReference type="NCBIfam" id="TIGR00741">
    <property type="entry name" value="yfiA"/>
    <property type="match status" value="1"/>
</dbReference>
<dbReference type="RefSeq" id="WP_034918439.1">
    <property type="nucleotide sequence ID" value="NZ_SWAD01000001.1"/>
</dbReference>
<feature type="coiled-coil region" evidence="6">
    <location>
        <begin position="71"/>
        <end position="98"/>
    </location>
</feature>
<dbReference type="FunFam" id="3.30.160.100:FF:000001">
    <property type="entry name" value="Ribosome hibernation promoting factor"/>
    <property type="match status" value="1"/>
</dbReference>
<sequence>MNLQVSGHRLEITPALRDYVTGKLERIIRHFDNLIDVNVILSVDKLNQKAEVTVHLAGKDVYVESVDEDLYAAVDGLVDKLERQVQKYKQKLQDHHRGNKITDHIVAE</sequence>
<dbReference type="GO" id="GO:0045900">
    <property type="term" value="P:negative regulation of translational elongation"/>
    <property type="evidence" value="ECO:0007669"/>
    <property type="project" value="TreeGrafter"/>
</dbReference>
<evidence type="ECO:0000256" key="2">
    <source>
        <dbReference type="ARBA" id="ARBA00038434"/>
    </source>
</evidence>
<accession>A0A080LRR1</accession>
<dbReference type="OrthoDB" id="9795980at2"/>
<evidence type="ECO:0000256" key="5">
    <source>
        <dbReference type="ARBA" id="ARBA00041319"/>
    </source>
</evidence>
<evidence type="ECO:0000313" key="10">
    <source>
        <dbReference type="Proteomes" id="UP000306324"/>
    </source>
</evidence>
<gene>
    <name evidence="7" type="primary">hpf</name>
    <name evidence="8" type="ORF">ACCUM_0565</name>
    <name evidence="7" type="ORF">AW09_003953</name>
</gene>
<reference evidence="8 10" key="2">
    <citation type="submission" date="2019-04" db="EMBL/GenBank/DDBJ databases">
        <title>A novel phosphate-accumulating bacterium identified in bioreactor for phosphate removal from wastewater.</title>
        <authorList>
            <person name="Kotlyarov R.Y."/>
            <person name="Beletsky A.V."/>
            <person name="Kallistova A.Y."/>
            <person name="Dorofeev A.G."/>
            <person name="Nikolaev Y.Y."/>
            <person name="Pimenov N.V."/>
            <person name="Ravin N.V."/>
            <person name="Mardanov A.V."/>
        </authorList>
    </citation>
    <scope>NUCLEOTIDE SEQUENCE [LARGE SCALE GENOMIC DNA]</scope>
    <source>
        <strain evidence="8 10">Bin19</strain>
    </source>
</reference>
<evidence type="ECO:0000313" key="8">
    <source>
        <dbReference type="EMBL" id="TMQ78968.1"/>
    </source>
</evidence>
<dbReference type="CDD" id="cd00552">
    <property type="entry name" value="RaiA"/>
    <property type="match status" value="1"/>
</dbReference>
<dbReference type="Proteomes" id="UP000306324">
    <property type="component" value="Unassembled WGS sequence"/>
</dbReference>
<proteinExistence type="inferred from homology"/>
<protein>
    <recommendedName>
        <fullName evidence="4">Ribosome hibernation promoting factor</fullName>
    </recommendedName>
    <alternativeName>
        <fullName evidence="5">Hibernation factor HPF</fullName>
    </alternativeName>
</protein>
<dbReference type="Gene3D" id="3.30.160.100">
    <property type="entry name" value="Ribosome hibernation promotion factor-like"/>
    <property type="match status" value="1"/>
</dbReference>
<comment type="similarity">
    <text evidence="2">Belongs to the HPF/YfiA ribosome-associated protein family. Short HPF subfamily.</text>
</comment>
<dbReference type="PANTHER" id="PTHR33231">
    <property type="entry name" value="30S RIBOSOMAL PROTEIN"/>
    <property type="match status" value="1"/>
</dbReference>
<evidence type="ECO:0000313" key="9">
    <source>
        <dbReference type="Proteomes" id="UP000020077"/>
    </source>
</evidence>
<dbReference type="GO" id="GO:0022627">
    <property type="term" value="C:cytosolic small ribosomal subunit"/>
    <property type="evidence" value="ECO:0007669"/>
    <property type="project" value="TreeGrafter"/>
</dbReference>
<dbReference type="InterPro" id="IPR050574">
    <property type="entry name" value="HPF/YfiA_ribosome-assoc"/>
</dbReference>
<dbReference type="AlphaFoldDB" id="A0A080LRR1"/>
<dbReference type="InterPro" id="IPR003489">
    <property type="entry name" value="RHF/RaiA"/>
</dbReference>
<evidence type="ECO:0000256" key="3">
    <source>
        <dbReference type="ARBA" id="ARBA00038695"/>
    </source>
</evidence>
<dbReference type="PANTHER" id="PTHR33231:SF1">
    <property type="entry name" value="30S RIBOSOMAL PROTEIN"/>
    <property type="match status" value="1"/>
</dbReference>
<keyword evidence="10" id="KW-1185">Reference proteome</keyword>
<organism evidence="7 9">
    <name type="scientific">Candidatus Accumulibacter phosphatis</name>
    <dbReference type="NCBI Taxonomy" id="327160"/>
    <lineage>
        <taxon>Bacteria</taxon>
        <taxon>Pseudomonadati</taxon>
        <taxon>Pseudomonadota</taxon>
        <taxon>Betaproteobacteria</taxon>
        <taxon>Candidatus Accumulibacter</taxon>
    </lineage>
</organism>
<dbReference type="EMBL" id="JDVG02000623">
    <property type="protein sequence ID" value="KFB70941.1"/>
    <property type="molecule type" value="Genomic_DNA"/>
</dbReference>
<dbReference type="Pfam" id="PF02482">
    <property type="entry name" value="Ribosomal_S30AE"/>
    <property type="match status" value="1"/>
</dbReference>
<accession>A0A5S4EU97</accession>
<dbReference type="InterPro" id="IPR036567">
    <property type="entry name" value="RHF-like"/>
</dbReference>
<comment type="caution">
    <text evidence="7">The sequence shown here is derived from an EMBL/GenBank/DDBJ whole genome shotgun (WGS) entry which is preliminary data.</text>
</comment>
<keyword evidence="1" id="KW-0810">Translation regulation</keyword>
<evidence type="ECO:0000256" key="6">
    <source>
        <dbReference type="SAM" id="Coils"/>
    </source>
</evidence>
<reference evidence="7 9" key="1">
    <citation type="submission" date="2014-02" db="EMBL/GenBank/DDBJ databases">
        <title>Expanding our view of genomic diversity in Candidatus Accumulibacter clades.</title>
        <authorList>
            <person name="Skennerton C.T."/>
            <person name="Barr J.J."/>
            <person name="Slater F.R."/>
            <person name="Bond P.L."/>
            <person name="Tyson G.W."/>
        </authorList>
    </citation>
    <scope>NUCLEOTIDE SEQUENCE [LARGE SCALE GENOMIC DNA]</scope>
    <source>
        <strain evidence="9">BA-91</strain>
    </source>
</reference>
<evidence type="ECO:0000313" key="7">
    <source>
        <dbReference type="EMBL" id="KFB70941.1"/>
    </source>
</evidence>
<evidence type="ECO:0000256" key="4">
    <source>
        <dbReference type="ARBA" id="ARBA00041148"/>
    </source>
</evidence>
<keyword evidence="6" id="KW-0175">Coiled coil</keyword>
<dbReference type="SUPFAM" id="SSF69754">
    <property type="entry name" value="Ribosome binding protein Y (YfiA homologue)"/>
    <property type="match status" value="1"/>
</dbReference>
<evidence type="ECO:0000256" key="1">
    <source>
        <dbReference type="ARBA" id="ARBA00022845"/>
    </source>
</evidence>
<dbReference type="Proteomes" id="UP000020077">
    <property type="component" value="Unassembled WGS sequence"/>
</dbReference>
<comment type="subunit">
    <text evidence="3">Associates exclusively with 100S ribosomes, which are dimers of 70S ribosomes.</text>
</comment>